<dbReference type="Proteomes" id="UP001180453">
    <property type="component" value="Unassembled WGS sequence"/>
</dbReference>
<proteinExistence type="predicted"/>
<keyword evidence="2" id="KW-0812">Transmembrane</keyword>
<dbReference type="RefSeq" id="WP_310272602.1">
    <property type="nucleotide sequence ID" value="NZ_JAVDXU010000006.1"/>
</dbReference>
<keyword evidence="2" id="KW-1133">Transmembrane helix</keyword>
<evidence type="ECO:0000313" key="4">
    <source>
        <dbReference type="Proteomes" id="UP001180453"/>
    </source>
</evidence>
<reference evidence="3 4" key="1">
    <citation type="submission" date="2023-07" db="EMBL/GenBank/DDBJ databases">
        <title>Sorghum-associated microbial communities from plants grown in Nebraska, USA.</title>
        <authorList>
            <person name="Schachtman D."/>
        </authorList>
    </citation>
    <scope>NUCLEOTIDE SEQUENCE [LARGE SCALE GENOMIC DNA]</scope>
    <source>
        <strain evidence="3 4">BE314</strain>
    </source>
</reference>
<protein>
    <submittedName>
        <fullName evidence="3">Uncharacterized protein</fullName>
    </submittedName>
</protein>
<gene>
    <name evidence="3" type="ORF">J2X20_005525</name>
</gene>
<accession>A0ABU1YX67</accession>
<name>A0ABU1YX67_ROSSA</name>
<feature type="transmembrane region" description="Helical" evidence="2">
    <location>
        <begin position="44"/>
        <end position="64"/>
    </location>
</feature>
<evidence type="ECO:0000256" key="1">
    <source>
        <dbReference type="SAM" id="MobiDB-lite"/>
    </source>
</evidence>
<keyword evidence="4" id="KW-1185">Reference proteome</keyword>
<evidence type="ECO:0000256" key="2">
    <source>
        <dbReference type="SAM" id="Phobius"/>
    </source>
</evidence>
<keyword evidence="2" id="KW-0472">Membrane</keyword>
<comment type="caution">
    <text evidence="3">The sequence shown here is derived from an EMBL/GenBank/DDBJ whole genome shotgun (WGS) entry which is preliminary data.</text>
</comment>
<sequence>MKTKSSSAGQRRKQVRLQRHPSRWLFQLTLIGTIVTKRPFLKRLAFLACAALTIIGVHILYRLWNEDGSSPTPADRPPKVEPLQLPAPAPSSGVIETPASSAPVPRVSSYRGTSLYSGSGRIGSEGYAPIVRTALASGTPSDALRAFFILNKCNDVQKDMERLLRNRSVDLSRRQSENQTRLIEENLAEQRACQTIDQEILSMRSALLLKSIKGGELGAASIYLTENLQSKSILETDKKAAIEQLLIDANLGHRLSIMMAAIDGVKNFGITSDDQLVYQAALKLILNDHPDELVSANGPLANLLNMLFDDVNVSTKSGANELEAKVRKVVNAHIRLKQQGKE</sequence>
<organism evidence="3 4">
    <name type="scientific">Roseateles saccharophilus</name>
    <name type="common">Pseudomonas saccharophila</name>
    <dbReference type="NCBI Taxonomy" id="304"/>
    <lineage>
        <taxon>Bacteria</taxon>
        <taxon>Pseudomonadati</taxon>
        <taxon>Pseudomonadota</taxon>
        <taxon>Betaproteobacteria</taxon>
        <taxon>Burkholderiales</taxon>
        <taxon>Sphaerotilaceae</taxon>
        <taxon>Roseateles</taxon>
    </lineage>
</organism>
<dbReference type="EMBL" id="JAVDXU010000006">
    <property type="protein sequence ID" value="MDR7272840.1"/>
    <property type="molecule type" value="Genomic_DNA"/>
</dbReference>
<evidence type="ECO:0000313" key="3">
    <source>
        <dbReference type="EMBL" id="MDR7272840.1"/>
    </source>
</evidence>
<feature type="region of interest" description="Disordered" evidence="1">
    <location>
        <begin position="68"/>
        <end position="106"/>
    </location>
</feature>